<keyword evidence="2 5" id="KW-0812">Transmembrane</keyword>
<evidence type="ECO:0000256" key="3">
    <source>
        <dbReference type="ARBA" id="ARBA00022989"/>
    </source>
</evidence>
<feature type="transmembrane region" description="Helical" evidence="5">
    <location>
        <begin position="52"/>
        <end position="71"/>
    </location>
</feature>
<accession>A0A934W3A3</accession>
<dbReference type="InterPro" id="IPR032808">
    <property type="entry name" value="DoxX"/>
</dbReference>
<feature type="transmembrane region" description="Helical" evidence="5">
    <location>
        <begin position="111"/>
        <end position="131"/>
    </location>
</feature>
<proteinExistence type="predicted"/>
<dbReference type="PANTHER" id="PTHR36974:SF1">
    <property type="entry name" value="DOXX FAMILY MEMBRANE PROTEIN"/>
    <property type="match status" value="1"/>
</dbReference>
<reference evidence="6" key="1">
    <citation type="submission" date="2021-01" db="EMBL/GenBank/DDBJ databases">
        <title>Lacisediminihabitans sp. nov. strain G11-30, isolated from Antarctic Soil.</title>
        <authorList>
            <person name="Li J."/>
        </authorList>
    </citation>
    <scope>NUCLEOTIDE SEQUENCE</scope>
    <source>
        <strain evidence="6">G11-30</strain>
    </source>
</reference>
<dbReference type="Pfam" id="PF13564">
    <property type="entry name" value="DoxX_2"/>
    <property type="match status" value="1"/>
</dbReference>
<comment type="subcellular location">
    <subcellularLocation>
        <location evidence="1">Membrane</location>
        <topology evidence="1">Multi-pass membrane protein</topology>
    </subcellularLocation>
</comment>
<feature type="transmembrane region" description="Helical" evidence="5">
    <location>
        <begin position="77"/>
        <end position="99"/>
    </location>
</feature>
<feature type="transmembrane region" description="Helical" evidence="5">
    <location>
        <begin position="6"/>
        <end position="28"/>
    </location>
</feature>
<comment type="caution">
    <text evidence="6">The sequence shown here is derived from an EMBL/GenBank/DDBJ whole genome shotgun (WGS) entry which is preliminary data.</text>
</comment>
<keyword evidence="3 5" id="KW-1133">Transmembrane helix</keyword>
<gene>
    <name evidence="6" type="ORF">IV501_01620</name>
</gene>
<dbReference type="GO" id="GO:0016020">
    <property type="term" value="C:membrane"/>
    <property type="evidence" value="ECO:0007669"/>
    <property type="project" value="UniProtKB-SubCell"/>
</dbReference>
<evidence type="ECO:0000313" key="7">
    <source>
        <dbReference type="Proteomes" id="UP000636458"/>
    </source>
</evidence>
<sequence length="132" mass="13921">MSAFDIVQLVLRILVALIFVPMGINHFVPKSARAMVAMIPPSLKTRVSGKTLVRFTGVCEIAGGVGILIPASLVPGLAFAAGIALAVFLIAVFPANNFAAQNPERFGRAAIPFWPRFVAQVVLIAVILVAVV</sequence>
<name>A0A934W3A3_9MICO</name>
<evidence type="ECO:0000256" key="4">
    <source>
        <dbReference type="ARBA" id="ARBA00023136"/>
    </source>
</evidence>
<dbReference type="RefSeq" id="WP_200554666.1">
    <property type="nucleotide sequence ID" value="NZ_JAEPES010000001.1"/>
</dbReference>
<keyword evidence="7" id="KW-1185">Reference proteome</keyword>
<evidence type="ECO:0000256" key="5">
    <source>
        <dbReference type="SAM" id="Phobius"/>
    </source>
</evidence>
<evidence type="ECO:0000256" key="1">
    <source>
        <dbReference type="ARBA" id="ARBA00004141"/>
    </source>
</evidence>
<dbReference type="PANTHER" id="PTHR36974">
    <property type="entry name" value="MEMBRANE PROTEIN-RELATED"/>
    <property type="match status" value="1"/>
</dbReference>
<evidence type="ECO:0000313" key="6">
    <source>
        <dbReference type="EMBL" id="MBK4346320.1"/>
    </source>
</evidence>
<dbReference type="Proteomes" id="UP000636458">
    <property type="component" value="Unassembled WGS sequence"/>
</dbReference>
<evidence type="ECO:0000256" key="2">
    <source>
        <dbReference type="ARBA" id="ARBA00022692"/>
    </source>
</evidence>
<dbReference type="AlphaFoldDB" id="A0A934W3A3"/>
<dbReference type="EMBL" id="JAEPES010000001">
    <property type="protein sequence ID" value="MBK4346320.1"/>
    <property type="molecule type" value="Genomic_DNA"/>
</dbReference>
<keyword evidence="4 5" id="KW-0472">Membrane</keyword>
<organism evidence="6 7">
    <name type="scientific">Lacisediminihabitans changchengi</name>
    <dbReference type="NCBI Taxonomy" id="2787634"/>
    <lineage>
        <taxon>Bacteria</taxon>
        <taxon>Bacillati</taxon>
        <taxon>Actinomycetota</taxon>
        <taxon>Actinomycetes</taxon>
        <taxon>Micrococcales</taxon>
        <taxon>Microbacteriaceae</taxon>
        <taxon>Lacisediminihabitans</taxon>
    </lineage>
</organism>
<protein>
    <submittedName>
        <fullName evidence="6">DoxX family protein</fullName>
    </submittedName>
</protein>